<dbReference type="Gene3D" id="3.10.129.10">
    <property type="entry name" value="Hotdog Thioesterase"/>
    <property type="match status" value="1"/>
</dbReference>
<proteinExistence type="predicted"/>
<protein>
    <submittedName>
        <fullName evidence="2">Uncharacterized domain 1-containing protein</fullName>
    </submittedName>
</protein>
<feature type="domain" description="Thioesterase" evidence="1">
    <location>
        <begin position="48"/>
        <end position="122"/>
    </location>
</feature>
<evidence type="ECO:0000259" key="1">
    <source>
        <dbReference type="Pfam" id="PF03061"/>
    </source>
</evidence>
<dbReference type="InterPro" id="IPR006683">
    <property type="entry name" value="Thioestr_dom"/>
</dbReference>
<gene>
    <name evidence="2" type="ORF">SAMN04488095_3237</name>
</gene>
<sequence length="139" mass="14846">MTKMDIPALGAFLAEAFPQVRDDFTVEEVRADGLTVRLIVSERHLRPGGTISGPSMFALADVSVYLAILARIGPVALAVTTNCSIDFMRKPVAGVDLLCDVRLLKLGRVLAVGDCLLHSVGDDRPVARASLTYSIPPVT</sequence>
<evidence type="ECO:0000313" key="2">
    <source>
        <dbReference type="EMBL" id="SFJ60797.1"/>
    </source>
</evidence>
<dbReference type="EMBL" id="FORA01000004">
    <property type="protein sequence ID" value="SFJ60797.1"/>
    <property type="molecule type" value="Genomic_DNA"/>
</dbReference>
<dbReference type="RefSeq" id="WP_092783168.1">
    <property type="nucleotide sequence ID" value="NZ_FORA01000004.1"/>
</dbReference>
<reference evidence="2 3" key="1">
    <citation type="submission" date="2016-10" db="EMBL/GenBank/DDBJ databases">
        <authorList>
            <person name="de Groot N.N."/>
        </authorList>
    </citation>
    <scope>NUCLEOTIDE SEQUENCE [LARGE SCALE GENOMIC DNA]</scope>
    <source>
        <strain evidence="2 3">DSM 19073</strain>
    </source>
</reference>
<keyword evidence="3" id="KW-1185">Reference proteome</keyword>
<dbReference type="STRING" id="390807.SAMN04488095_3237"/>
<organism evidence="2 3">
    <name type="scientific">Jannaschia pohangensis</name>
    <dbReference type="NCBI Taxonomy" id="390807"/>
    <lineage>
        <taxon>Bacteria</taxon>
        <taxon>Pseudomonadati</taxon>
        <taxon>Pseudomonadota</taxon>
        <taxon>Alphaproteobacteria</taxon>
        <taxon>Rhodobacterales</taxon>
        <taxon>Roseobacteraceae</taxon>
        <taxon>Jannaschia</taxon>
    </lineage>
</organism>
<dbReference type="InterPro" id="IPR029069">
    <property type="entry name" value="HotDog_dom_sf"/>
</dbReference>
<dbReference type="AlphaFoldDB" id="A0A1I3STR6"/>
<dbReference type="GO" id="GO:0016790">
    <property type="term" value="F:thiolester hydrolase activity"/>
    <property type="evidence" value="ECO:0007669"/>
    <property type="project" value="UniProtKB-ARBA"/>
</dbReference>
<dbReference type="SUPFAM" id="SSF54637">
    <property type="entry name" value="Thioesterase/thiol ester dehydrase-isomerase"/>
    <property type="match status" value="1"/>
</dbReference>
<dbReference type="OrthoDB" id="9805304at2"/>
<name>A0A1I3STR6_9RHOB</name>
<accession>A0A1I3STR6</accession>
<dbReference type="Pfam" id="PF03061">
    <property type="entry name" value="4HBT"/>
    <property type="match status" value="1"/>
</dbReference>
<dbReference type="Proteomes" id="UP000199110">
    <property type="component" value="Unassembled WGS sequence"/>
</dbReference>
<dbReference type="CDD" id="cd03443">
    <property type="entry name" value="PaaI_thioesterase"/>
    <property type="match status" value="1"/>
</dbReference>
<evidence type="ECO:0000313" key="3">
    <source>
        <dbReference type="Proteomes" id="UP000199110"/>
    </source>
</evidence>